<evidence type="ECO:0000313" key="2">
    <source>
        <dbReference type="Proteomes" id="UP001055879"/>
    </source>
</evidence>
<reference evidence="2" key="1">
    <citation type="journal article" date="2022" name="Mol. Ecol. Resour.">
        <title>The genomes of chicory, endive, great burdock and yacon provide insights into Asteraceae palaeo-polyploidization history and plant inulin production.</title>
        <authorList>
            <person name="Fan W."/>
            <person name="Wang S."/>
            <person name="Wang H."/>
            <person name="Wang A."/>
            <person name="Jiang F."/>
            <person name="Liu H."/>
            <person name="Zhao H."/>
            <person name="Xu D."/>
            <person name="Zhang Y."/>
        </authorList>
    </citation>
    <scope>NUCLEOTIDE SEQUENCE [LARGE SCALE GENOMIC DNA]</scope>
    <source>
        <strain evidence="2">cv. Niubang</strain>
    </source>
</reference>
<name>A0ACB9AA84_ARCLA</name>
<organism evidence="1 2">
    <name type="scientific">Arctium lappa</name>
    <name type="common">Greater burdock</name>
    <name type="synonym">Lappa major</name>
    <dbReference type="NCBI Taxonomy" id="4217"/>
    <lineage>
        <taxon>Eukaryota</taxon>
        <taxon>Viridiplantae</taxon>
        <taxon>Streptophyta</taxon>
        <taxon>Embryophyta</taxon>
        <taxon>Tracheophyta</taxon>
        <taxon>Spermatophyta</taxon>
        <taxon>Magnoliopsida</taxon>
        <taxon>eudicotyledons</taxon>
        <taxon>Gunneridae</taxon>
        <taxon>Pentapetalae</taxon>
        <taxon>asterids</taxon>
        <taxon>campanulids</taxon>
        <taxon>Asterales</taxon>
        <taxon>Asteraceae</taxon>
        <taxon>Carduoideae</taxon>
        <taxon>Cardueae</taxon>
        <taxon>Arctiinae</taxon>
        <taxon>Arctium</taxon>
    </lineage>
</organism>
<keyword evidence="2" id="KW-1185">Reference proteome</keyword>
<proteinExistence type="predicted"/>
<accession>A0ACB9AA84</accession>
<reference evidence="1 2" key="2">
    <citation type="journal article" date="2022" name="Mol. Ecol. Resour.">
        <title>The genomes of chicory, endive, great burdock and yacon provide insights into Asteraceae paleo-polyploidization history and plant inulin production.</title>
        <authorList>
            <person name="Fan W."/>
            <person name="Wang S."/>
            <person name="Wang H."/>
            <person name="Wang A."/>
            <person name="Jiang F."/>
            <person name="Liu H."/>
            <person name="Zhao H."/>
            <person name="Xu D."/>
            <person name="Zhang Y."/>
        </authorList>
    </citation>
    <scope>NUCLEOTIDE SEQUENCE [LARGE SCALE GENOMIC DNA]</scope>
    <source>
        <strain evidence="2">cv. Niubang</strain>
    </source>
</reference>
<protein>
    <submittedName>
        <fullName evidence="1">Uncharacterized protein</fullName>
    </submittedName>
</protein>
<evidence type="ECO:0000313" key="1">
    <source>
        <dbReference type="EMBL" id="KAI3706515.1"/>
    </source>
</evidence>
<comment type="caution">
    <text evidence="1">The sequence shown here is derived from an EMBL/GenBank/DDBJ whole genome shotgun (WGS) entry which is preliminary data.</text>
</comment>
<sequence length="232" mass="26191">MEKIEKRGACKQQESTTDLFLRWGNKKRLRCVRVRDPDDTTDPSFAVSGRRRIRRKINSHFVAFSSDNENREPSLPPQSTRLTRNSEAATILRSESNRKSSSDKEDKLYSTRGCAAAGVVEKPKIPSIDGGARGGGGVEESSSSKSKHVWPKLYIALTSKEKEEDFMAMKGCKLPHRPKKRAKMIQRTLLLVSPGAWLTDMCQERYEVREKKNTKKRPTGLKAMGSMESDSE</sequence>
<dbReference type="EMBL" id="CM042054">
    <property type="protein sequence ID" value="KAI3706515.1"/>
    <property type="molecule type" value="Genomic_DNA"/>
</dbReference>
<gene>
    <name evidence="1" type="ORF">L6452_24313</name>
</gene>
<dbReference type="Proteomes" id="UP001055879">
    <property type="component" value="Linkage Group LG08"/>
</dbReference>